<reference evidence="1" key="1">
    <citation type="submission" date="2019-08" db="EMBL/GenBank/DDBJ databases">
        <authorList>
            <person name="Kucharzyk K."/>
            <person name="Murdoch R.W."/>
            <person name="Higgins S."/>
            <person name="Loffler F."/>
        </authorList>
    </citation>
    <scope>NUCLEOTIDE SEQUENCE</scope>
</reference>
<accession>A0A644X4Q2</accession>
<proteinExistence type="predicted"/>
<gene>
    <name evidence="1" type="ORF">SDC9_57357</name>
</gene>
<name>A0A644X4Q2_9ZZZZ</name>
<comment type="caution">
    <text evidence="1">The sequence shown here is derived from an EMBL/GenBank/DDBJ whole genome shotgun (WGS) entry which is preliminary data.</text>
</comment>
<sequence>MSLRQYRIPMFYGLNQGITENRISEGESPDACNMDTSGGRLSVAKGYVRESEVPFSTPEAVQRLFVWNRAEAKRFLVSTADGLFVLDQTAGEWKRLYTFSPENSEKRCDFQVLKIASTEYLVVASGACQMAKWDGVSESAAAFGSAEGLSDMAVNFCELYYSRLFAAGDADNPARLYYSQAPGDTRTLENWSSAEESENAGGGHVEIGADSDPITGLFALSNQLLIFKRDSLYRLLGDRPSNYRILPVSGSVQLPCHTACARSGDVVYFLTENGMYYYDGQTVCRKGDAEKAFAFIKTADLAVCDAAACRDKLCFAVTESAGSGANDAMLVYDLSSGTYMARRGFLARGLCVCGGVLYLMDGAGCVCRFDEGETYGGTRIDAYWKTPMTDLDTKAVNKHLEELFLRGTGGILSLEAVTEGGTVYNERLMPGSGENILELRLTGDGRAFQLVFRNVNGSYFSVDGGVELLMDLQRRII</sequence>
<dbReference type="EMBL" id="VSSQ01001772">
    <property type="protein sequence ID" value="MPM11019.1"/>
    <property type="molecule type" value="Genomic_DNA"/>
</dbReference>
<dbReference type="AlphaFoldDB" id="A0A644X4Q2"/>
<organism evidence="1">
    <name type="scientific">bioreactor metagenome</name>
    <dbReference type="NCBI Taxonomy" id="1076179"/>
    <lineage>
        <taxon>unclassified sequences</taxon>
        <taxon>metagenomes</taxon>
        <taxon>ecological metagenomes</taxon>
    </lineage>
</organism>
<evidence type="ECO:0000313" key="1">
    <source>
        <dbReference type="EMBL" id="MPM11019.1"/>
    </source>
</evidence>
<protein>
    <submittedName>
        <fullName evidence="1">Uncharacterized protein</fullName>
    </submittedName>
</protein>